<evidence type="ECO:0000259" key="5">
    <source>
        <dbReference type="Pfam" id="PF00962"/>
    </source>
</evidence>
<keyword evidence="4" id="KW-0862">Zinc</keyword>
<reference evidence="6 7" key="1">
    <citation type="submission" date="2024-03" db="EMBL/GenBank/DDBJ databases">
        <title>A high-quality draft genome sequence of Diaporthe vaccinii, a causative agent of upright dieback and viscid rot disease in cranberry plants.</title>
        <authorList>
            <person name="Sarrasin M."/>
            <person name="Lang B.F."/>
            <person name="Burger G."/>
        </authorList>
    </citation>
    <scope>NUCLEOTIDE SEQUENCE [LARGE SCALE GENOMIC DNA]</scope>
    <source>
        <strain evidence="6 7">IS7</strain>
    </source>
</reference>
<gene>
    <name evidence="6" type="ORF">FJTKL_14197</name>
</gene>
<dbReference type="Pfam" id="PF00962">
    <property type="entry name" value="A_deaminase"/>
    <property type="match status" value="1"/>
</dbReference>
<dbReference type="Gene3D" id="3.20.20.140">
    <property type="entry name" value="Metal-dependent hydrolases"/>
    <property type="match status" value="1"/>
</dbReference>
<evidence type="ECO:0000313" key="7">
    <source>
        <dbReference type="Proteomes" id="UP001600888"/>
    </source>
</evidence>
<name>A0ABR4E8I4_9PEZI</name>
<evidence type="ECO:0000256" key="1">
    <source>
        <dbReference type="ARBA" id="ARBA00001947"/>
    </source>
</evidence>
<comment type="caution">
    <text evidence="6">The sequence shown here is derived from an EMBL/GenBank/DDBJ whole genome shotgun (WGS) entry which is preliminary data.</text>
</comment>
<dbReference type="InterPro" id="IPR006330">
    <property type="entry name" value="Ado/ade_deaminase"/>
</dbReference>
<proteinExistence type="predicted"/>
<dbReference type="InterPro" id="IPR001365">
    <property type="entry name" value="A_deaminase_dom"/>
</dbReference>
<evidence type="ECO:0000256" key="4">
    <source>
        <dbReference type="ARBA" id="ARBA00022833"/>
    </source>
</evidence>
<dbReference type="InterPro" id="IPR032466">
    <property type="entry name" value="Metal_Hydrolase"/>
</dbReference>
<dbReference type="PANTHER" id="PTHR43114:SF6">
    <property type="entry name" value="ADENINE DEAMINASE"/>
    <property type="match status" value="1"/>
</dbReference>
<dbReference type="EMBL" id="JBAWTH010000083">
    <property type="protein sequence ID" value="KAL2278742.1"/>
    <property type="molecule type" value="Genomic_DNA"/>
</dbReference>
<keyword evidence="7" id="KW-1185">Reference proteome</keyword>
<evidence type="ECO:0000313" key="6">
    <source>
        <dbReference type="EMBL" id="KAL2278742.1"/>
    </source>
</evidence>
<dbReference type="SUPFAM" id="SSF51556">
    <property type="entry name" value="Metallo-dependent hydrolases"/>
    <property type="match status" value="1"/>
</dbReference>
<sequence>MNHDDCLTSQISPVQMPQPRYLGIRTETKPTIRHRPSPNMKNTTAHPSRAWLRHLPKAELHLHLEGTVTPETLVILSQRHDADPLTLGQARDLYTYKDFGHFLRTFRLVCDRLQTPDDYALVAAEMMRDLRAQGVAHAEVFMSWGNILRWKPGLRVEDVMVAVEGARAAAEAEAGGRFSLFWIADAVRQWGPEHVGGVFRLAARLRRRFPSIVGVGIGGDEVAGPSGEFGEVYAEARRAGLRLTAHAGEAGGPVKGPVEIRAALGIGAERIGHGLDAQHDASLLAELAESQTPVEINITSNILTGGCSSVKEHPLPKYLNKGMMCMLNSDDPAMFGSWCLDEYVLVHEQLGLDLETMRRLARNSILSSFLDEQRKEELCEKIKEYPLP</sequence>
<dbReference type="PANTHER" id="PTHR43114">
    <property type="entry name" value="ADENINE DEAMINASE"/>
    <property type="match status" value="1"/>
</dbReference>
<protein>
    <recommendedName>
        <fullName evidence="5">Adenosine deaminase domain-containing protein</fullName>
    </recommendedName>
</protein>
<evidence type="ECO:0000256" key="2">
    <source>
        <dbReference type="ARBA" id="ARBA00022723"/>
    </source>
</evidence>
<comment type="cofactor">
    <cofactor evidence="1">
        <name>Zn(2+)</name>
        <dbReference type="ChEBI" id="CHEBI:29105"/>
    </cofactor>
</comment>
<organism evidence="6 7">
    <name type="scientific">Diaporthe vaccinii</name>
    <dbReference type="NCBI Taxonomy" id="105482"/>
    <lineage>
        <taxon>Eukaryota</taxon>
        <taxon>Fungi</taxon>
        <taxon>Dikarya</taxon>
        <taxon>Ascomycota</taxon>
        <taxon>Pezizomycotina</taxon>
        <taxon>Sordariomycetes</taxon>
        <taxon>Sordariomycetidae</taxon>
        <taxon>Diaporthales</taxon>
        <taxon>Diaporthaceae</taxon>
        <taxon>Diaporthe</taxon>
        <taxon>Diaporthe eres species complex</taxon>
    </lineage>
</organism>
<dbReference type="Proteomes" id="UP001600888">
    <property type="component" value="Unassembled WGS sequence"/>
</dbReference>
<keyword evidence="2" id="KW-0479">Metal-binding</keyword>
<dbReference type="NCBIfam" id="TIGR01430">
    <property type="entry name" value="aden_deam"/>
    <property type="match status" value="1"/>
</dbReference>
<feature type="domain" description="Adenosine deaminase" evidence="5">
    <location>
        <begin position="56"/>
        <end position="384"/>
    </location>
</feature>
<keyword evidence="3" id="KW-0378">Hydrolase</keyword>
<evidence type="ECO:0000256" key="3">
    <source>
        <dbReference type="ARBA" id="ARBA00022801"/>
    </source>
</evidence>
<accession>A0ABR4E8I4</accession>